<dbReference type="InterPro" id="IPR001623">
    <property type="entry name" value="DnaJ_domain"/>
</dbReference>
<dbReference type="InterPro" id="IPR036361">
    <property type="entry name" value="SAP_dom_sf"/>
</dbReference>
<dbReference type="Proteomes" id="UP001230188">
    <property type="component" value="Unassembled WGS sequence"/>
</dbReference>
<dbReference type="Pfam" id="PF14308">
    <property type="entry name" value="DnaJ-X"/>
    <property type="match status" value="1"/>
</dbReference>
<dbReference type="CDD" id="cd06257">
    <property type="entry name" value="DnaJ"/>
    <property type="match status" value="1"/>
</dbReference>
<dbReference type="PRINTS" id="PR00625">
    <property type="entry name" value="JDOMAIN"/>
</dbReference>
<evidence type="ECO:0000313" key="3">
    <source>
        <dbReference type="EMBL" id="KAJ8603733.1"/>
    </source>
</evidence>
<feature type="region of interest" description="Disordered" evidence="1">
    <location>
        <begin position="1"/>
        <end position="31"/>
    </location>
</feature>
<feature type="domain" description="J" evidence="2">
    <location>
        <begin position="209"/>
        <end position="274"/>
    </location>
</feature>
<dbReference type="SUPFAM" id="SSF46565">
    <property type="entry name" value="Chaperone J-domain"/>
    <property type="match status" value="1"/>
</dbReference>
<feature type="region of interest" description="Disordered" evidence="1">
    <location>
        <begin position="613"/>
        <end position="648"/>
    </location>
</feature>
<accession>A0AAD7UF32</accession>
<dbReference type="SUPFAM" id="SSF68906">
    <property type="entry name" value="SAP domain"/>
    <property type="match status" value="1"/>
</dbReference>
<dbReference type="PANTHER" id="PTHR44094">
    <property type="entry name" value="DNAJ HEAT SHOCK N-TERMINAL DOMAIN-CONTAINING PROTEIN"/>
    <property type="match status" value="1"/>
</dbReference>
<dbReference type="AlphaFoldDB" id="A0AAD7UF32"/>
<dbReference type="SMART" id="SM00271">
    <property type="entry name" value="DnaJ"/>
    <property type="match status" value="1"/>
</dbReference>
<dbReference type="EMBL" id="JAQMWT010000344">
    <property type="protein sequence ID" value="KAJ8603733.1"/>
    <property type="molecule type" value="Genomic_DNA"/>
</dbReference>
<feature type="compositionally biased region" description="Basic and acidic residues" evidence="1">
    <location>
        <begin position="1"/>
        <end position="16"/>
    </location>
</feature>
<feature type="compositionally biased region" description="Acidic residues" evidence="1">
    <location>
        <begin position="17"/>
        <end position="26"/>
    </location>
</feature>
<dbReference type="PROSITE" id="PS50076">
    <property type="entry name" value="DNAJ_2"/>
    <property type="match status" value="1"/>
</dbReference>
<feature type="compositionally biased region" description="Low complexity" evidence="1">
    <location>
        <begin position="633"/>
        <end position="648"/>
    </location>
</feature>
<keyword evidence="4" id="KW-1185">Reference proteome</keyword>
<dbReference type="PANTHER" id="PTHR44094:SF8">
    <property type="entry name" value="DNAJ HEAT SHOCK N-TERMINAL DOMAIN-CONTAINING PROTEIN-RELATED"/>
    <property type="match status" value="1"/>
</dbReference>
<proteinExistence type="predicted"/>
<organism evidence="3 4">
    <name type="scientific">Chrysophaeum taylorii</name>
    <dbReference type="NCBI Taxonomy" id="2483200"/>
    <lineage>
        <taxon>Eukaryota</taxon>
        <taxon>Sar</taxon>
        <taxon>Stramenopiles</taxon>
        <taxon>Ochrophyta</taxon>
        <taxon>Pelagophyceae</taxon>
        <taxon>Pelagomonadales</taxon>
        <taxon>Pelagomonadaceae</taxon>
        <taxon>Chrysophaeum</taxon>
    </lineage>
</organism>
<dbReference type="PROSITE" id="PS00636">
    <property type="entry name" value="DNAJ_1"/>
    <property type="match status" value="1"/>
</dbReference>
<gene>
    <name evidence="3" type="ORF">CTAYLR_000242</name>
</gene>
<dbReference type="InterPro" id="IPR052423">
    <property type="entry name" value="EMIR"/>
</dbReference>
<protein>
    <recommendedName>
        <fullName evidence="2">J domain-containing protein</fullName>
    </recommendedName>
</protein>
<dbReference type="InterPro" id="IPR026894">
    <property type="entry name" value="DnaJ_X"/>
</dbReference>
<dbReference type="Pfam" id="PF00226">
    <property type="entry name" value="DnaJ"/>
    <property type="match status" value="1"/>
</dbReference>
<dbReference type="InterPro" id="IPR018253">
    <property type="entry name" value="DnaJ_domain_CS"/>
</dbReference>
<comment type="caution">
    <text evidence="3">The sequence shown here is derived from an EMBL/GenBank/DDBJ whole genome shotgun (WGS) entry which is preliminary data.</text>
</comment>
<reference evidence="3" key="1">
    <citation type="submission" date="2023-01" db="EMBL/GenBank/DDBJ databases">
        <title>Metagenome sequencing of chrysophaentin producing Chrysophaeum taylorii.</title>
        <authorList>
            <person name="Davison J."/>
            <person name="Bewley C."/>
        </authorList>
    </citation>
    <scope>NUCLEOTIDE SEQUENCE</scope>
    <source>
        <strain evidence="3">NIES-1699</strain>
    </source>
</reference>
<feature type="region of interest" description="Disordered" evidence="1">
    <location>
        <begin position="666"/>
        <end position="686"/>
    </location>
</feature>
<evidence type="ECO:0000259" key="2">
    <source>
        <dbReference type="PROSITE" id="PS50076"/>
    </source>
</evidence>
<name>A0AAD7UF32_9STRA</name>
<dbReference type="InterPro" id="IPR036869">
    <property type="entry name" value="J_dom_sf"/>
</dbReference>
<sequence length="686" mass="72902">MRAEEVSGSVAEKEDGAVTEEQEEEPPATVEQLSVEIVQGVWNNVFSTRRPRDLCAGVSSALKSVGKGLTLGVTTLIAAPIAGFACADGSSAADEEEKEAERPPTVLARAKGVAVGVGAGLVGALVLPLTGALVGLVQICRGAWNTPSAIYELSRGEKCWDQSRRTWETTKPYSLVEEEEEVRVAKQKREATTRRRKRREAPRGSSDVDYYDLLSVGVDADEATIKKAYYKKARACHPDKCGGDPQAAARFQKLSHAYQVLSDKRLRAAYDAGGADAVGADSLPDYDPAVFFAALFGTHPRFERYVGDLALSQLATAVAARGGAAESAARALAARTGGAAGDAQPPTGDEMSRALAEVALESRRTYAATQREREVSLARSLADLLDESDEAALDQEASLLASADYDETSLTKGALVYGLASSYRAAADDWLGRRSLLAAPSAVASKVVRAASRASAYASAARAAARGAVVAKRVAEAVDERKHRPATRVATRDDLATMSVSELKRLARDNNVETATCCEKADLVDALLAANPDGLEIVAQPDDQNPNGGLPEAAMRDALPVFLEAMIRVSIVDVHRTLEVVTRKVLDDESVDVDARRERALRLKHFARALDARAYEQRTRKPESDQKNTQSPDDAGTAAASSGTANDATARFERAVNVTVATAMGQDLSAEEGPSFHDSAASDDVS</sequence>
<evidence type="ECO:0000256" key="1">
    <source>
        <dbReference type="SAM" id="MobiDB-lite"/>
    </source>
</evidence>
<dbReference type="Gene3D" id="1.10.287.110">
    <property type="entry name" value="DnaJ domain"/>
    <property type="match status" value="1"/>
</dbReference>
<evidence type="ECO:0000313" key="4">
    <source>
        <dbReference type="Proteomes" id="UP001230188"/>
    </source>
</evidence>
<feature type="compositionally biased region" description="Basic and acidic residues" evidence="1">
    <location>
        <begin position="613"/>
        <end position="626"/>
    </location>
</feature>